<keyword evidence="7 10" id="KW-1133">Transmembrane helix</keyword>
<protein>
    <submittedName>
        <fullName evidence="14">Leucine/isoleucine/valine transporter subunit membrane component of ABC superfamily</fullName>
    </submittedName>
</protein>
<dbReference type="EMBL" id="CCND01000005">
    <property type="protein sequence ID" value="CDX51161.1"/>
    <property type="molecule type" value="Genomic_DNA"/>
</dbReference>
<feature type="transmembrane region" description="Helical" evidence="10">
    <location>
        <begin position="12"/>
        <end position="32"/>
    </location>
</feature>
<keyword evidence="8 10" id="KW-0472">Membrane</keyword>
<feature type="transmembrane region" description="Helical" evidence="10">
    <location>
        <begin position="222"/>
        <end position="244"/>
    </location>
</feature>
<dbReference type="CDD" id="cd06582">
    <property type="entry name" value="TM_PBP1_LivH_like"/>
    <property type="match status" value="1"/>
</dbReference>
<dbReference type="Proteomes" id="UP000045285">
    <property type="component" value="Unassembled WGS sequence"/>
</dbReference>
<dbReference type="InterPro" id="IPR001851">
    <property type="entry name" value="ABC_transp_permease"/>
</dbReference>
<dbReference type="GO" id="GO:0015188">
    <property type="term" value="F:L-isoleucine transmembrane transporter activity"/>
    <property type="evidence" value="ECO:0007669"/>
    <property type="project" value="TreeGrafter"/>
</dbReference>
<evidence type="ECO:0000256" key="8">
    <source>
        <dbReference type="ARBA" id="ARBA00023136"/>
    </source>
</evidence>
<feature type="transmembrane region" description="Helical" evidence="10">
    <location>
        <begin position="251"/>
        <end position="271"/>
    </location>
</feature>
<dbReference type="AlphaFoldDB" id="A0A090GUI0"/>
<evidence type="ECO:0000313" key="14">
    <source>
        <dbReference type="EMBL" id="CDX56475.1"/>
    </source>
</evidence>
<reference evidence="16 17" key="3">
    <citation type="submission" date="2014-08" db="EMBL/GenBank/DDBJ databases">
        <authorList>
            <person name="Moulin Lionel"/>
        </authorList>
    </citation>
    <scope>NUCLEOTIDE SEQUENCE [LARGE SCALE GENOMIC DNA]</scope>
</reference>
<feature type="transmembrane region" description="Helical" evidence="10">
    <location>
        <begin position="44"/>
        <end position="62"/>
    </location>
</feature>
<keyword evidence="5 10" id="KW-0812">Transmembrane</keyword>
<dbReference type="GO" id="GO:0005304">
    <property type="term" value="F:L-valine transmembrane transporter activity"/>
    <property type="evidence" value="ECO:0007669"/>
    <property type="project" value="TreeGrafter"/>
</dbReference>
<dbReference type="EMBL" id="CCMZ01000006">
    <property type="protein sequence ID" value="CDX13325.1"/>
    <property type="molecule type" value="Genomic_DNA"/>
</dbReference>
<dbReference type="GO" id="GO:0015192">
    <property type="term" value="F:L-phenylalanine transmembrane transporter activity"/>
    <property type="evidence" value="ECO:0007669"/>
    <property type="project" value="TreeGrafter"/>
</dbReference>
<evidence type="ECO:0000256" key="4">
    <source>
        <dbReference type="ARBA" id="ARBA00022519"/>
    </source>
</evidence>
<comment type="similarity">
    <text evidence="9">Belongs to the binding-protein-dependent transport system permease family. LivHM subfamily.</text>
</comment>
<evidence type="ECO:0000256" key="7">
    <source>
        <dbReference type="ARBA" id="ARBA00022989"/>
    </source>
</evidence>
<evidence type="ECO:0000313" key="16">
    <source>
        <dbReference type="Proteomes" id="UP000046122"/>
    </source>
</evidence>
<dbReference type="GO" id="GO:0042941">
    <property type="term" value="P:D-alanine transmembrane transport"/>
    <property type="evidence" value="ECO:0007669"/>
    <property type="project" value="TreeGrafter"/>
</dbReference>
<feature type="transmembrane region" description="Helical" evidence="10">
    <location>
        <begin position="68"/>
        <end position="88"/>
    </location>
</feature>
<dbReference type="STRING" id="69974.MPLDJ20_150167"/>
<organism evidence="14 16">
    <name type="scientific">Mesorhizobium plurifarium</name>
    <dbReference type="NCBI Taxonomy" id="69974"/>
    <lineage>
        <taxon>Bacteria</taxon>
        <taxon>Pseudomonadati</taxon>
        <taxon>Pseudomonadota</taxon>
        <taxon>Alphaproteobacteria</taxon>
        <taxon>Hyphomicrobiales</taxon>
        <taxon>Phyllobacteriaceae</taxon>
        <taxon>Mesorhizobium</taxon>
    </lineage>
</organism>
<evidence type="ECO:0000256" key="10">
    <source>
        <dbReference type="SAM" id="Phobius"/>
    </source>
</evidence>
<evidence type="ECO:0000256" key="1">
    <source>
        <dbReference type="ARBA" id="ARBA00004651"/>
    </source>
</evidence>
<reference evidence="15" key="2">
    <citation type="submission" date="2014-08" db="EMBL/GenBank/DDBJ databases">
        <authorList>
            <person name="Moulin L."/>
        </authorList>
    </citation>
    <scope>NUCLEOTIDE SEQUENCE [LARGE SCALE GENOMIC DNA]</scope>
</reference>
<keyword evidence="2" id="KW-0813">Transport</keyword>
<evidence type="ECO:0000256" key="3">
    <source>
        <dbReference type="ARBA" id="ARBA00022475"/>
    </source>
</evidence>
<dbReference type="Proteomes" id="UP000182888">
    <property type="component" value="Unassembled WGS sequence"/>
</dbReference>
<reference evidence="13" key="1">
    <citation type="submission" date="2014-08" db="EMBL/GenBank/DDBJ databases">
        <title>DNA barcoding of Bradysia (Diptera: Sciaridae) for detection of the immature stages on agricultural crops.</title>
        <authorList>
            <person name="Shin S."/>
            <person name="Jung S."/>
            <person name="Heller K."/>
            <person name="Menzel F."/>
            <person name="Hong T.-K."/>
            <person name="Lee H."/>
            <person name="Lee S."/>
        </authorList>
    </citation>
    <scope>NUCLEOTIDE SEQUENCE</scope>
</reference>
<dbReference type="EMBL" id="CCNE01000016">
    <property type="protein sequence ID" value="CDX56475.1"/>
    <property type="molecule type" value="Genomic_DNA"/>
</dbReference>
<evidence type="ECO:0000313" key="11">
    <source>
        <dbReference type="EMBL" id="CDX13325.1"/>
    </source>
</evidence>
<dbReference type="InterPro" id="IPR052157">
    <property type="entry name" value="BCAA_transport_permease"/>
</dbReference>
<evidence type="ECO:0000313" key="15">
    <source>
        <dbReference type="Proteomes" id="UP000045285"/>
    </source>
</evidence>
<reference evidence="18" key="4">
    <citation type="submission" date="2014-08" db="EMBL/GenBank/DDBJ databases">
        <authorList>
            <person name="Edwards T."/>
        </authorList>
    </citation>
    <scope>NUCLEOTIDE SEQUENCE [LARGE SCALE GENOMIC DNA]</scope>
</reference>
<evidence type="ECO:0000256" key="6">
    <source>
        <dbReference type="ARBA" id="ARBA00022970"/>
    </source>
</evidence>
<evidence type="ECO:0000313" key="18">
    <source>
        <dbReference type="Proteomes" id="UP000182888"/>
    </source>
</evidence>
<dbReference type="GO" id="GO:0015190">
    <property type="term" value="F:L-leucine transmembrane transporter activity"/>
    <property type="evidence" value="ECO:0007669"/>
    <property type="project" value="TreeGrafter"/>
</dbReference>
<keyword evidence="4" id="KW-0997">Cell inner membrane</keyword>
<dbReference type="PANTHER" id="PTHR11795:SF371">
    <property type="entry name" value="HIGH-AFFINITY BRANCHED-CHAIN AMINO ACID TRANSPORT SYSTEM PERMEASE PROTEIN LIVH"/>
    <property type="match status" value="1"/>
</dbReference>
<dbReference type="GO" id="GO:0015808">
    <property type="term" value="P:L-alanine transport"/>
    <property type="evidence" value="ECO:0007669"/>
    <property type="project" value="TreeGrafter"/>
</dbReference>
<dbReference type="Pfam" id="PF02653">
    <property type="entry name" value="BPD_transp_2"/>
    <property type="match status" value="1"/>
</dbReference>
<evidence type="ECO:0000256" key="9">
    <source>
        <dbReference type="ARBA" id="ARBA00037998"/>
    </source>
</evidence>
<evidence type="ECO:0000313" key="13">
    <source>
        <dbReference type="EMBL" id="CDX51161.1"/>
    </source>
</evidence>
<dbReference type="GO" id="GO:1903806">
    <property type="term" value="P:L-isoleucine import across plasma membrane"/>
    <property type="evidence" value="ECO:0007669"/>
    <property type="project" value="TreeGrafter"/>
</dbReference>
<dbReference type="GO" id="GO:0005886">
    <property type="term" value="C:plasma membrane"/>
    <property type="evidence" value="ECO:0007669"/>
    <property type="project" value="UniProtKB-SubCell"/>
</dbReference>
<feature type="transmembrane region" description="Helical" evidence="10">
    <location>
        <begin position="283"/>
        <end position="305"/>
    </location>
</feature>
<dbReference type="Proteomes" id="UP000046373">
    <property type="component" value="Unassembled WGS sequence"/>
</dbReference>
<dbReference type="Proteomes" id="UP000046122">
    <property type="component" value="Unassembled WGS sequence"/>
</dbReference>
<feature type="transmembrane region" description="Helical" evidence="10">
    <location>
        <begin position="149"/>
        <end position="168"/>
    </location>
</feature>
<accession>A0A090GUI0</accession>
<keyword evidence="15" id="KW-1185">Reference proteome</keyword>
<name>A0A090GUI0_MESPL</name>
<gene>
    <name evidence="14" type="primary">livH</name>
    <name evidence="13" type="ORF">MPL1032_130176</name>
    <name evidence="11" type="ORF">MPL3356_140150</name>
    <name evidence="14" type="ORF">MPL3365_230245</name>
    <name evidence="12" type="ORF">MPLDJ20_150167</name>
</gene>
<evidence type="ECO:0000313" key="12">
    <source>
        <dbReference type="EMBL" id="CDX32475.1"/>
    </source>
</evidence>
<proteinExistence type="inferred from homology"/>
<feature type="transmembrane region" description="Helical" evidence="10">
    <location>
        <begin position="189"/>
        <end position="216"/>
    </location>
</feature>
<sequence length="316" mass="32862">MLGSLIQQTVNALTIGSIYALIALGYTMVYGVLRMINFAHGEMFMLGAYVAFLVLSMLIGTVGGAGAIALTAAFVIAIFLVGVIGVGIERIAYKPLRNSTRLAPMLSSLGVSLSLVTGIQILAGPQPVAFPSFFPAVRYEVMGGTVSSVQIGILIAAFALMFGLHFLVNRSRIGIIVRAVSESRPTAQLLGINVNGAISMVFFVGPLLGAAGGILYASYYGIMTPTMGAVIGLKAFTAAILGGIGSIPGAMLGAFILAFVEVGGTALLPIVTHGVLGTEYRDVLSFAILILVLLIRPAGILGEAVSEESIVYKREF</sequence>
<feature type="transmembrane region" description="Helical" evidence="10">
    <location>
        <begin position="109"/>
        <end position="129"/>
    </location>
</feature>
<evidence type="ECO:0000256" key="5">
    <source>
        <dbReference type="ARBA" id="ARBA00022692"/>
    </source>
</evidence>
<comment type="subcellular location">
    <subcellularLocation>
        <location evidence="1">Cell membrane</location>
        <topology evidence="1">Multi-pass membrane protein</topology>
    </subcellularLocation>
</comment>
<evidence type="ECO:0000313" key="17">
    <source>
        <dbReference type="Proteomes" id="UP000046373"/>
    </source>
</evidence>
<keyword evidence="6" id="KW-0029">Amino-acid transport</keyword>
<dbReference type="EMBL" id="CCNB01000007">
    <property type="protein sequence ID" value="CDX32475.1"/>
    <property type="molecule type" value="Genomic_DNA"/>
</dbReference>
<evidence type="ECO:0000256" key="2">
    <source>
        <dbReference type="ARBA" id="ARBA00022448"/>
    </source>
</evidence>
<keyword evidence="3" id="KW-1003">Cell membrane</keyword>
<dbReference type="PANTHER" id="PTHR11795">
    <property type="entry name" value="BRANCHED-CHAIN AMINO ACID TRANSPORT SYSTEM PERMEASE PROTEIN LIVH"/>
    <property type="match status" value="1"/>
</dbReference>